<feature type="transmembrane region" description="Helical" evidence="1">
    <location>
        <begin position="40"/>
        <end position="59"/>
    </location>
</feature>
<dbReference type="HOGENOM" id="CLU_743549_0_0_6"/>
<keyword evidence="1" id="KW-1133">Transmembrane helix</keyword>
<dbReference type="EMBL" id="CP002583">
    <property type="protein sequence ID" value="ADZ89713.1"/>
    <property type="molecule type" value="Genomic_DNA"/>
</dbReference>
<feature type="transmembrane region" description="Helical" evidence="1">
    <location>
        <begin position="6"/>
        <end position="28"/>
    </location>
</feature>
<feature type="transmembrane region" description="Helical" evidence="1">
    <location>
        <begin position="314"/>
        <end position="333"/>
    </location>
</feature>
<dbReference type="Proteomes" id="UP000001062">
    <property type="component" value="Chromosome"/>
</dbReference>
<keyword evidence="3" id="KW-1185">Reference proteome</keyword>
<gene>
    <name evidence="2" type="ordered locus">Marme_0413</name>
</gene>
<organism evidence="2 3">
    <name type="scientific">Marinomonas mediterranea (strain ATCC 700492 / JCM 21426 / NBRC 103028 / MMB-1)</name>
    <dbReference type="NCBI Taxonomy" id="717774"/>
    <lineage>
        <taxon>Bacteria</taxon>
        <taxon>Pseudomonadati</taxon>
        <taxon>Pseudomonadota</taxon>
        <taxon>Gammaproteobacteria</taxon>
        <taxon>Oceanospirillales</taxon>
        <taxon>Oceanospirillaceae</taxon>
        <taxon>Marinomonas</taxon>
    </lineage>
</organism>
<dbReference type="KEGG" id="mme:Marme_0413"/>
<evidence type="ECO:0000256" key="1">
    <source>
        <dbReference type="SAM" id="Phobius"/>
    </source>
</evidence>
<reference evidence="2 3" key="1">
    <citation type="journal article" date="2012" name="Stand. Genomic Sci.">
        <title>Complete genome sequence of the melanogenic marine bacterium Marinomonas mediterranea type strain (MMB-1(T)).</title>
        <authorList>
            <person name="Lucas-Elio P."/>
            <person name="Goodwin L."/>
            <person name="Woyke T."/>
            <person name="Pitluck S."/>
            <person name="Nolan M."/>
            <person name="Kyrpides N.C."/>
            <person name="Detter J.C."/>
            <person name="Copeland A."/>
            <person name="Teshima H."/>
            <person name="Bruce D."/>
            <person name="Detter C."/>
            <person name="Tapia R."/>
            <person name="Han S."/>
            <person name="Land M.L."/>
            <person name="Ivanova N."/>
            <person name="Mikhailova N."/>
            <person name="Johnston A.W."/>
            <person name="Sanchez-Amat A."/>
        </authorList>
    </citation>
    <scope>NUCLEOTIDE SEQUENCE [LARGE SCALE GENOMIC DNA]</scope>
    <source>
        <strain evidence="3">ATCC 700492 / JCM 21426 / NBRC 103028 / MMB-1</strain>
    </source>
</reference>
<keyword evidence="1" id="KW-0812">Transmembrane</keyword>
<keyword evidence="1" id="KW-0472">Membrane</keyword>
<dbReference type="AlphaFoldDB" id="F2JYT8"/>
<feature type="transmembrane region" description="Helical" evidence="1">
    <location>
        <begin position="86"/>
        <end position="107"/>
    </location>
</feature>
<feature type="transmembrane region" description="Helical" evidence="1">
    <location>
        <begin position="353"/>
        <end position="371"/>
    </location>
</feature>
<proteinExistence type="predicted"/>
<dbReference type="STRING" id="717774.Marme_0413"/>
<feature type="transmembrane region" description="Helical" evidence="1">
    <location>
        <begin position="169"/>
        <end position="190"/>
    </location>
</feature>
<feature type="transmembrane region" description="Helical" evidence="1">
    <location>
        <begin position="196"/>
        <end position="217"/>
    </location>
</feature>
<accession>F2JYT8</accession>
<sequence>MFRFLIVNYLSSMGIVFLILSFVFNFSLSDGIDSFYKKTIEGAFFLDSVIVYILALSFLKLSLINRRLFQKMEFDQAKSSSIETKIISFLSAFSFGLGVSSFLKALSKGPIETKKISRGLTSSMLIYPTTLASGYVFDFYEFDSIFSVFLIGLPLCLFIIFLDNKKTPFSFFNLNILLFSLFLAFLNVFYMYVFSLFLNGSFLLKQSLFFIIFSLFLQWRTIFKVSEAFFSIWRQVLFFIGVGSVSYSISPILKSVNPYEVLSFLGNDFILIFPIFLVPILSVFLIHPLLLFISFSLLFSQPMLDAGFTEEQICIAWLVMIVNAQLLSPVSLTTVMASTNTNNNIFYESFFKHYKFCFVFGGVSFLYLLFLR</sequence>
<dbReference type="PATRIC" id="fig|717774.3.peg.425"/>
<dbReference type="RefSeq" id="WP_013659619.1">
    <property type="nucleotide sequence ID" value="NC_015276.1"/>
</dbReference>
<name>F2JYT8_MARM1</name>
<feature type="transmembrane region" description="Helical" evidence="1">
    <location>
        <begin position="269"/>
        <end position="293"/>
    </location>
</feature>
<feature type="transmembrane region" description="Helical" evidence="1">
    <location>
        <begin position="144"/>
        <end position="162"/>
    </location>
</feature>
<protein>
    <submittedName>
        <fullName evidence="2">Uncharacterized protein</fullName>
    </submittedName>
</protein>
<evidence type="ECO:0000313" key="2">
    <source>
        <dbReference type="EMBL" id="ADZ89713.1"/>
    </source>
</evidence>
<feature type="transmembrane region" description="Helical" evidence="1">
    <location>
        <begin position="229"/>
        <end position="249"/>
    </location>
</feature>
<evidence type="ECO:0000313" key="3">
    <source>
        <dbReference type="Proteomes" id="UP000001062"/>
    </source>
</evidence>